<dbReference type="STRING" id="450378.GCA_001661675_01951"/>
<dbReference type="SUPFAM" id="SSF81891">
    <property type="entry name" value="Poly A polymerase C-terminal region-like"/>
    <property type="match status" value="1"/>
</dbReference>
<dbReference type="GO" id="GO:0000166">
    <property type="term" value="F:nucleotide binding"/>
    <property type="evidence" value="ECO:0007669"/>
    <property type="project" value="UniProtKB-KW"/>
</dbReference>
<keyword evidence="2 8" id="KW-0808">Transferase</keyword>
<dbReference type="CDD" id="cd05398">
    <property type="entry name" value="NT_ClassII-CCAase"/>
    <property type="match status" value="1"/>
</dbReference>
<dbReference type="InterPro" id="IPR002646">
    <property type="entry name" value="PolA_pol_head_dom"/>
</dbReference>
<dbReference type="PANTHER" id="PTHR46173:SF1">
    <property type="entry name" value="CCA TRNA NUCLEOTIDYLTRANSFERASE 1, MITOCHONDRIAL"/>
    <property type="match status" value="1"/>
</dbReference>
<evidence type="ECO:0000259" key="10">
    <source>
        <dbReference type="Pfam" id="PF12627"/>
    </source>
</evidence>
<evidence type="ECO:0000259" key="9">
    <source>
        <dbReference type="Pfam" id="PF01743"/>
    </source>
</evidence>
<dbReference type="Gene3D" id="1.10.3090.10">
    <property type="entry name" value="cca-adding enzyme, domain 2"/>
    <property type="match status" value="1"/>
</dbReference>
<dbReference type="GO" id="GO:0046872">
    <property type="term" value="F:metal ion binding"/>
    <property type="evidence" value="ECO:0007669"/>
    <property type="project" value="UniProtKB-KW"/>
</dbReference>
<feature type="domain" description="tRNA nucleotidyltransferase/poly(A) polymerase RNA and SrmB- binding" evidence="10">
    <location>
        <begin position="181"/>
        <end position="240"/>
    </location>
</feature>
<dbReference type="GO" id="GO:0000049">
    <property type="term" value="F:tRNA binding"/>
    <property type="evidence" value="ECO:0007669"/>
    <property type="project" value="TreeGrafter"/>
</dbReference>
<dbReference type="AlphaFoldDB" id="A0A1Z1FCK6"/>
<evidence type="ECO:0000256" key="8">
    <source>
        <dbReference type="RuleBase" id="RU003953"/>
    </source>
</evidence>
<organism evidence="11 12">
    <name type="scientific">Croceicoccus marinus</name>
    <dbReference type="NCBI Taxonomy" id="450378"/>
    <lineage>
        <taxon>Bacteria</taxon>
        <taxon>Pseudomonadati</taxon>
        <taxon>Pseudomonadota</taxon>
        <taxon>Alphaproteobacteria</taxon>
        <taxon>Sphingomonadales</taxon>
        <taxon>Erythrobacteraceae</taxon>
        <taxon>Croceicoccus</taxon>
    </lineage>
</organism>
<feature type="domain" description="Poly A polymerase head" evidence="9">
    <location>
        <begin position="30"/>
        <end position="152"/>
    </location>
</feature>
<dbReference type="InterPro" id="IPR032828">
    <property type="entry name" value="PolyA_RNA-bd"/>
</dbReference>
<comment type="cofactor">
    <cofactor evidence="1">
        <name>Mg(2+)</name>
        <dbReference type="ChEBI" id="CHEBI:18420"/>
    </cofactor>
</comment>
<name>A0A1Z1FCK6_9SPHN</name>
<dbReference type="InterPro" id="IPR050264">
    <property type="entry name" value="Bact_CCA-adding_enz_type3_sf"/>
</dbReference>
<dbReference type="RefSeq" id="WP_066845742.1">
    <property type="nucleotide sequence ID" value="NZ_CP019602.1"/>
</dbReference>
<evidence type="ECO:0000256" key="5">
    <source>
        <dbReference type="ARBA" id="ARBA00022723"/>
    </source>
</evidence>
<keyword evidence="6" id="KW-0547">Nucleotide-binding</keyword>
<keyword evidence="12" id="KW-1185">Reference proteome</keyword>
<sequence>MSETVMPAADWAERDDLPALVAALGADDCRYVGGCVRDALLGVPASDVDIATRHRPETTQNLLKQAGIRSVPTGIDHGTITAILPRGPVEITTLRKDVDTDGRHAIVAFANEWFDDAARRDFTINALYAHPETLRISDYFGGLDDLEARVVRFIGDAETRIREDHLRILRYFRFQARFGSKVDDKAETACRDLASTLKGLSRERVAGELLAILALPDPAASFERMAQLGVLPVILPEVDDEGIATLAALQQAESREHLPPDPIRRLAALLPPDAEQARQVASRLRLSNAQKKRIGLAADRQTHDGDDPRSLAYRLGIETARDRLLLLGEGIGPITGWTVPRLPVSGGDIMRAGIGQGPLIARTLHAIEGRWIAEGFPDAERTRAILVEEVGKARM</sequence>
<dbReference type="InterPro" id="IPR043519">
    <property type="entry name" value="NT_sf"/>
</dbReference>
<dbReference type="Gene3D" id="3.30.460.10">
    <property type="entry name" value="Beta Polymerase, domain 2"/>
    <property type="match status" value="1"/>
</dbReference>
<dbReference type="Proteomes" id="UP000195807">
    <property type="component" value="Chromosome"/>
</dbReference>
<evidence type="ECO:0000256" key="2">
    <source>
        <dbReference type="ARBA" id="ARBA00022679"/>
    </source>
</evidence>
<dbReference type="GO" id="GO:0016779">
    <property type="term" value="F:nucleotidyltransferase activity"/>
    <property type="evidence" value="ECO:0007669"/>
    <property type="project" value="UniProtKB-KW"/>
</dbReference>
<dbReference type="SUPFAM" id="SSF81301">
    <property type="entry name" value="Nucleotidyltransferase"/>
    <property type="match status" value="1"/>
</dbReference>
<comment type="similarity">
    <text evidence="8">Belongs to the tRNA nucleotidyltransferase/poly(A) polymerase family.</text>
</comment>
<dbReference type="Pfam" id="PF12627">
    <property type="entry name" value="PolyA_pol_RNAbd"/>
    <property type="match status" value="1"/>
</dbReference>
<keyword evidence="7" id="KW-0460">Magnesium</keyword>
<reference evidence="11 12" key="1">
    <citation type="submission" date="2017-01" db="EMBL/GenBank/DDBJ databases">
        <title>Complete genome sequence of esterase-producing bacterium Croceicoccus marinus E4A9.</title>
        <authorList>
            <person name="Wu Y.-H."/>
            <person name="Cheng H."/>
            <person name="Xu L."/>
            <person name="Huo Y.-Y."/>
            <person name="Wang C.-S."/>
            <person name="Xu X.-W."/>
        </authorList>
    </citation>
    <scope>NUCLEOTIDE SEQUENCE [LARGE SCALE GENOMIC DNA]</scope>
    <source>
        <strain evidence="11 12">E4A9</strain>
    </source>
</reference>
<dbReference type="OrthoDB" id="9805698at2"/>
<evidence type="ECO:0000313" key="12">
    <source>
        <dbReference type="Proteomes" id="UP000195807"/>
    </source>
</evidence>
<gene>
    <name evidence="11" type="ORF">A9D14_09690</name>
</gene>
<keyword evidence="8" id="KW-0694">RNA-binding</keyword>
<protein>
    <submittedName>
        <fullName evidence="11">Polynucleotide adenylyltransferase</fullName>
    </submittedName>
</protein>
<evidence type="ECO:0000256" key="6">
    <source>
        <dbReference type="ARBA" id="ARBA00022741"/>
    </source>
</evidence>
<evidence type="ECO:0000256" key="3">
    <source>
        <dbReference type="ARBA" id="ARBA00022694"/>
    </source>
</evidence>
<dbReference type="PANTHER" id="PTHR46173">
    <property type="entry name" value="CCA TRNA NUCLEOTIDYLTRANSFERASE 1, MITOCHONDRIAL"/>
    <property type="match status" value="1"/>
</dbReference>
<accession>A0A1Z1FCK6</accession>
<dbReference type="EMBL" id="CP019602">
    <property type="protein sequence ID" value="ARU16407.1"/>
    <property type="molecule type" value="Genomic_DNA"/>
</dbReference>
<dbReference type="KEGG" id="cman:A9D14_09690"/>
<dbReference type="GO" id="GO:0008033">
    <property type="term" value="P:tRNA processing"/>
    <property type="evidence" value="ECO:0007669"/>
    <property type="project" value="UniProtKB-KW"/>
</dbReference>
<keyword evidence="3" id="KW-0819">tRNA processing</keyword>
<keyword evidence="5" id="KW-0479">Metal-binding</keyword>
<evidence type="ECO:0000313" key="11">
    <source>
        <dbReference type="EMBL" id="ARU16407.1"/>
    </source>
</evidence>
<dbReference type="Pfam" id="PF01743">
    <property type="entry name" value="PolyA_pol"/>
    <property type="match status" value="1"/>
</dbReference>
<evidence type="ECO:0000256" key="7">
    <source>
        <dbReference type="ARBA" id="ARBA00022842"/>
    </source>
</evidence>
<proteinExistence type="inferred from homology"/>
<evidence type="ECO:0000256" key="4">
    <source>
        <dbReference type="ARBA" id="ARBA00022695"/>
    </source>
</evidence>
<evidence type="ECO:0000256" key="1">
    <source>
        <dbReference type="ARBA" id="ARBA00001946"/>
    </source>
</evidence>
<keyword evidence="4 11" id="KW-0548">Nucleotidyltransferase</keyword>